<reference evidence="7 8" key="1">
    <citation type="submission" date="2024-04" db="EMBL/GenBank/DDBJ databases">
        <title>Complete genome sequence of Nguyenibacter vanlangesis HBCM-1154, a strain capable of nitrogen fixation, IAA production, and phosphorus solubilization isolated from sugarcane soil.</title>
        <authorList>
            <person name="MY HANH P."/>
        </authorList>
    </citation>
    <scope>NUCLEOTIDE SEQUENCE [LARGE SCALE GENOMIC DNA]</scope>
    <source>
        <strain evidence="7 8">HBCM 1154</strain>
    </source>
</reference>
<feature type="transmembrane region" description="Helical" evidence="6">
    <location>
        <begin position="339"/>
        <end position="359"/>
    </location>
</feature>
<organism evidence="7 8">
    <name type="scientific">Nguyenibacter vanlangensis</name>
    <dbReference type="NCBI Taxonomy" id="1216886"/>
    <lineage>
        <taxon>Bacteria</taxon>
        <taxon>Pseudomonadati</taxon>
        <taxon>Pseudomonadota</taxon>
        <taxon>Alphaproteobacteria</taxon>
        <taxon>Acetobacterales</taxon>
        <taxon>Acetobacteraceae</taxon>
        <taxon>Nguyenibacter</taxon>
    </lineage>
</organism>
<feature type="transmembrane region" description="Helical" evidence="6">
    <location>
        <begin position="145"/>
        <end position="167"/>
    </location>
</feature>
<dbReference type="RefSeq" id="WP_342629490.1">
    <property type="nucleotide sequence ID" value="NZ_CP152276.1"/>
</dbReference>
<dbReference type="PANTHER" id="PTHR30618">
    <property type="entry name" value="NCS1 FAMILY PURINE/PYRIMIDINE TRANSPORTER"/>
    <property type="match status" value="1"/>
</dbReference>
<dbReference type="Gene3D" id="1.10.4160.10">
    <property type="entry name" value="Hydantoin permease"/>
    <property type="match status" value="1"/>
</dbReference>
<evidence type="ECO:0000313" key="8">
    <source>
        <dbReference type="Proteomes" id="UP001449795"/>
    </source>
</evidence>
<dbReference type="InterPro" id="IPR045225">
    <property type="entry name" value="Uracil/uridine/allantoin_perm"/>
</dbReference>
<name>A0ABZ3D9Q8_9PROT</name>
<feature type="transmembrane region" description="Helical" evidence="6">
    <location>
        <begin position="218"/>
        <end position="239"/>
    </location>
</feature>
<comment type="similarity">
    <text evidence="2">Belongs to the purine-cytosine permease (2.A.39) family.</text>
</comment>
<feature type="transmembrane region" description="Helical" evidence="6">
    <location>
        <begin position="260"/>
        <end position="283"/>
    </location>
</feature>
<keyword evidence="3 6" id="KW-0812">Transmembrane</keyword>
<dbReference type="Proteomes" id="UP001449795">
    <property type="component" value="Chromosome"/>
</dbReference>
<feature type="transmembrane region" description="Helical" evidence="6">
    <location>
        <begin position="121"/>
        <end position="139"/>
    </location>
</feature>
<feature type="transmembrane region" description="Helical" evidence="6">
    <location>
        <begin position="371"/>
        <end position="390"/>
    </location>
</feature>
<evidence type="ECO:0000256" key="5">
    <source>
        <dbReference type="ARBA" id="ARBA00023136"/>
    </source>
</evidence>
<feature type="transmembrane region" description="Helical" evidence="6">
    <location>
        <begin position="57"/>
        <end position="77"/>
    </location>
</feature>
<feature type="transmembrane region" description="Helical" evidence="6">
    <location>
        <begin position="303"/>
        <end position="327"/>
    </location>
</feature>
<feature type="transmembrane region" description="Helical" evidence="6">
    <location>
        <begin position="445"/>
        <end position="472"/>
    </location>
</feature>
<proteinExistence type="inferred from homology"/>
<sequence length="480" mass="51572">MERAAGTGMPHDELAPVAVKDWGWFAYLSFWMSDVHSIGGYVMAGTLFSLGLSALQVLGALVAGSLLVCVFCTLMAMPSQRHGVPFAIVVRASFGRRGALLPAAVRAVVAMAWYGIQTWLASNAICLLLVRLLPGLAAWDDVRRHGFLGLSAVGWGCFVILWAVQMLIFQRGVAAIRRFFDLAGPAVYGVMLLLLLYLARRNGWRWPALWHSEAHGGALAAVNAVALVVSYFSGPMLNFGDFARNGRSMRQIIWGNLLGLPVNFVLFSLLSVATTALTLPVFGAQLIDPVAIIARVDSVTATLLAIITFAVATAGINIAANFVSGALDLCALAPGRMNWARAGWLCGVGAVAITPWNLYDDPARMHMTLDVLSAFIGPFFGIVLTDFCLIRRGWRDVRALYADAAQGPYRDWWGCNPVAIGAMLCAVAMALLPEFCAALAPLRNFSWFAGSGIASILYLAGTTLLPASPVLVEPDIRLSR</sequence>
<evidence type="ECO:0000256" key="1">
    <source>
        <dbReference type="ARBA" id="ARBA00004141"/>
    </source>
</evidence>
<accession>A0ABZ3D9Q8</accession>
<dbReference type="EMBL" id="CP152276">
    <property type="protein sequence ID" value="XAE44187.1"/>
    <property type="molecule type" value="Genomic_DNA"/>
</dbReference>
<dbReference type="Pfam" id="PF02133">
    <property type="entry name" value="Transp_cyt_pur"/>
    <property type="match status" value="1"/>
</dbReference>
<dbReference type="InterPro" id="IPR001248">
    <property type="entry name" value="Pur-cyt_permease"/>
</dbReference>
<dbReference type="PANTHER" id="PTHR30618:SF6">
    <property type="entry name" value="NCS1 FAMILY NUCLEOBASE:CATION SYMPORTER-1"/>
    <property type="match status" value="1"/>
</dbReference>
<feature type="transmembrane region" description="Helical" evidence="6">
    <location>
        <begin position="411"/>
        <end position="433"/>
    </location>
</feature>
<keyword evidence="8" id="KW-1185">Reference proteome</keyword>
<evidence type="ECO:0000313" key="7">
    <source>
        <dbReference type="EMBL" id="XAE44187.1"/>
    </source>
</evidence>
<feature type="transmembrane region" description="Helical" evidence="6">
    <location>
        <begin position="179"/>
        <end position="198"/>
    </location>
</feature>
<evidence type="ECO:0000256" key="3">
    <source>
        <dbReference type="ARBA" id="ARBA00022692"/>
    </source>
</evidence>
<comment type="subcellular location">
    <subcellularLocation>
        <location evidence="1">Membrane</location>
        <topology evidence="1">Multi-pass membrane protein</topology>
    </subcellularLocation>
</comment>
<evidence type="ECO:0000256" key="6">
    <source>
        <dbReference type="SAM" id="Phobius"/>
    </source>
</evidence>
<keyword evidence="4 6" id="KW-1133">Transmembrane helix</keyword>
<evidence type="ECO:0000256" key="2">
    <source>
        <dbReference type="ARBA" id="ARBA00008974"/>
    </source>
</evidence>
<evidence type="ECO:0000256" key="4">
    <source>
        <dbReference type="ARBA" id="ARBA00022989"/>
    </source>
</evidence>
<keyword evidence="5 6" id="KW-0472">Membrane</keyword>
<gene>
    <name evidence="7" type="ORF">AAC691_07065</name>
</gene>
<protein>
    <submittedName>
        <fullName evidence="7">Cytosine permease</fullName>
    </submittedName>
</protein>